<dbReference type="EMBL" id="JBJKBG010000004">
    <property type="protein sequence ID" value="KAL3742762.1"/>
    <property type="molecule type" value="Genomic_DNA"/>
</dbReference>
<sequence>MKALLDAYSVWDLVNIGYDEPKDEASLNQNHRNALEKVCSKNQYALSMIYQALDDSMFEKVSNVLLLKRHGRFFTIHIQEYRKVLVIVNQMKRNKEDVLDVCVVKKILRSLDKKYDHIFVAIEESKNLDAMSMDELMGSLQAHEERFRRKKIEPLEKVLQTWLIIRDEKEQRREPTKICVTNQYHDRGRGRGCFQGRGCGRSKCGTARSDNRYQYQRGVHSVGENFLICFEVDKTFPSV</sequence>
<name>A0ABD3KYV3_EUCGL</name>
<dbReference type="PANTHER" id="PTHR35317:SF28">
    <property type="entry name" value="ZINC FINGER, CCHC-TYPE, RIBONUCLEASE H-LIKE DOMAIN, GAG-PRE-INTEGRASE DOMAIN PROTEIN-RELATED"/>
    <property type="match status" value="1"/>
</dbReference>
<dbReference type="Proteomes" id="UP001634007">
    <property type="component" value="Unassembled WGS sequence"/>
</dbReference>
<dbReference type="Pfam" id="PF14223">
    <property type="entry name" value="Retrotran_gag_2"/>
    <property type="match status" value="1"/>
</dbReference>
<organism evidence="1 2">
    <name type="scientific">Eucalyptus globulus</name>
    <name type="common">Tasmanian blue gum</name>
    <dbReference type="NCBI Taxonomy" id="34317"/>
    <lineage>
        <taxon>Eukaryota</taxon>
        <taxon>Viridiplantae</taxon>
        <taxon>Streptophyta</taxon>
        <taxon>Embryophyta</taxon>
        <taxon>Tracheophyta</taxon>
        <taxon>Spermatophyta</taxon>
        <taxon>Magnoliopsida</taxon>
        <taxon>eudicotyledons</taxon>
        <taxon>Gunneridae</taxon>
        <taxon>Pentapetalae</taxon>
        <taxon>rosids</taxon>
        <taxon>malvids</taxon>
        <taxon>Myrtales</taxon>
        <taxon>Myrtaceae</taxon>
        <taxon>Myrtoideae</taxon>
        <taxon>Eucalypteae</taxon>
        <taxon>Eucalyptus</taxon>
    </lineage>
</organism>
<evidence type="ECO:0000313" key="1">
    <source>
        <dbReference type="EMBL" id="KAL3742762.1"/>
    </source>
</evidence>
<evidence type="ECO:0000313" key="2">
    <source>
        <dbReference type="Proteomes" id="UP001634007"/>
    </source>
</evidence>
<proteinExistence type="predicted"/>
<accession>A0ABD3KYV3</accession>
<dbReference type="AlphaFoldDB" id="A0ABD3KYV3"/>
<dbReference type="PANTHER" id="PTHR35317">
    <property type="entry name" value="OS04G0629600 PROTEIN"/>
    <property type="match status" value="1"/>
</dbReference>
<gene>
    <name evidence="1" type="ORF">ACJRO7_018129</name>
</gene>
<keyword evidence="2" id="KW-1185">Reference proteome</keyword>
<protein>
    <submittedName>
        <fullName evidence="1">Uncharacterized protein</fullName>
    </submittedName>
</protein>
<reference evidence="1 2" key="1">
    <citation type="submission" date="2024-11" db="EMBL/GenBank/DDBJ databases">
        <title>Chromosome-level genome assembly of Eucalyptus globulus Labill. provides insights into its genome evolution.</title>
        <authorList>
            <person name="Li X."/>
        </authorList>
    </citation>
    <scope>NUCLEOTIDE SEQUENCE [LARGE SCALE GENOMIC DNA]</scope>
    <source>
        <strain evidence="1">CL2024</strain>
        <tissue evidence="1">Fresh tender leaves</tissue>
    </source>
</reference>
<comment type="caution">
    <text evidence="1">The sequence shown here is derived from an EMBL/GenBank/DDBJ whole genome shotgun (WGS) entry which is preliminary data.</text>
</comment>